<dbReference type="RefSeq" id="WP_168836755.1">
    <property type="nucleotide sequence ID" value="NZ_JABAIK010000011.1"/>
</dbReference>
<dbReference type="AlphaFoldDB" id="A0A7X8YHE9"/>
<evidence type="ECO:0000256" key="2">
    <source>
        <dbReference type="ARBA" id="ARBA00008133"/>
    </source>
</evidence>
<comment type="pathway">
    <text evidence="1 9">Porphyrin-containing compound metabolism; protoporphyrin-IX biosynthesis; coproporphyrinogen-III from 5-aminolevulinate: step 3/4.</text>
</comment>
<dbReference type="InterPro" id="IPR039793">
    <property type="entry name" value="UROS/Hem4"/>
</dbReference>
<evidence type="ECO:0000256" key="8">
    <source>
        <dbReference type="ARBA" id="ARBA00048617"/>
    </source>
</evidence>
<dbReference type="NCBIfam" id="NF004585">
    <property type="entry name" value="PRK05928.2-2"/>
    <property type="match status" value="1"/>
</dbReference>
<dbReference type="CDD" id="cd06578">
    <property type="entry name" value="HemD"/>
    <property type="match status" value="1"/>
</dbReference>
<dbReference type="PANTHER" id="PTHR38042:SF1">
    <property type="entry name" value="UROPORPHYRINOGEN-III SYNTHASE, CHLOROPLASTIC"/>
    <property type="match status" value="1"/>
</dbReference>
<comment type="similarity">
    <text evidence="2 9">Belongs to the uroporphyrinogen-III synthase family.</text>
</comment>
<comment type="caution">
    <text evidence="11">The sequence shown here is derived from an EMBL/GenBank/DDBJ whole genome shotgun (WGS) entry which is preliminary data.</text>
</comment>
<feature type="domain" description="Tetrapyrrole biosynthesis uroporphyrinogen III synthase" evidence="10">
    <location>
        <begin position="17"/>
        <end position="227"/>
    </location>
</feature>
<evidence type="ECO:0000313" key="12">
    <source>
        <dbReference type="Proteomes" id="UP000535589"/>
    </source>
</evidence>
<evidence type="ECO:0000256" key="3">
    <source>
        <dbReference type="ARBA" id="ARBA00013109"/>
    </source>
</evidence>
<evidence type="ECO:0000256" key="9">
    <source>
        <dbReference type="RuleBase" id="RU366031"/>
    </source>
</evidence>
<dbReference type="GO" id="GO:0006782">
    <property type="term" value="P:protoporphyrinogen IX biosynthetic process"/>
    <property type="evidence" value="ECO:0007669"/>
    <property type="project" value="UniProtKB-UniRule"/>
</dbReference>
<keyword evidence="5 9" id="KW-0627">Porphyrin biosynthesis</keyword>
<dbReference type="EC" id="4.2.1.75" evidence="3 9"/>
<evidence type="ECO:0000313" key="11">
    <source>
        <dbReference type="EMBL" id="NLS13659.1"/>
    </source>
</evidence>
<dbReference type="PANTHER" id="PTHR38042">
    <property type="entry name" value="UROPORPHYRINOGEN-III SYNTHASE, CHLOROPLASTIC"/>
    <property type="match status" value="1"/>
</dbReference>
<evidence type="ECO:0000256" key="7">
    <source>
        <dbReference type="ARBA" id="ARBA00040167"/>
    </source>
</evidence>
<proteinExistence type="inferred from homology"/>
<gene>
    <name evidence="11" type="ORF">HGP28_12225</name>
</gene>
<dbReference type="Pfam" id="PF02602">
    <property type="entry name" value="HEM4"/>
    <property type="match status" value="1"/>
</dbReference>
<dbReference type="UniPathway" id="UPA00251">
    <property type="reaction ID" value="UER00320"/>
</dbReference>
<dbReference type="SUPFAM" id="SSF69618">
    <property type="entry name" value="HemD-like"/>
    <property type="match status" value="1"/>
</dbReference>
<dbReference type="GO" id="GO:0006780">
    <property type="term" value="P:uroporphyrinogen III biosynthetic process"/>
    <property type="evidence" value="ECO:0007669"/>
    <property type="project" value="UniProtKB-UniRule"/>
</dbReference>
<accession>A0A7X8YHE9</accession>
<sequence length="244" mass="27136">MKVLVTRPNGEGQALCHELAAHGIAASHQPLLDIITAPSANRTPPLWPHVDVIIAVSQHAVYHADAILKKNAFSWPSQAHYLAVGQKTAHYLSKASQQHVHFPEISDSEHLLQLPELGDLTNQQVVIMRGNGGRELIYDTLQQRGAFVTYWETYQRQWHQFDAAAALKQWQQDGINALIITSAEQLHYFVTQCAPYGLAAVCQWQLWVPSERIAMLARQHGFTHVVAVGSASNSAFINALISRL</sequence>
<evidence type="ECO:0000259" key="10">
    <source>
        <dbReference type="Pfam" id="PF02602"/>
    </source>
</evidence>
<protein>
    <recommendedName>
        <fullName evidence="7 9">Uroporphyrinogen-III synthase</fullName>
        <ecNumber evidence="3 9">4.2.1.75</ecNumber>
    </recommendedName>
</protein>
<organism evidence="11 12">
    <name type="scientific">Vibrio agarilyticus</name>
    <dbReference type="NCBI Taxonomy" id="2726741"/>
    <lineage>
        <taxon>Bacteria</taxon>
        <taxon>Pseudomonadati</taxon>
        <taxon>Pseudomonadota</taxon>
        <taxon>Gammaproteobacteria</taxon>
        <taxon>Vibrionales</taxon>
        <taxon>Vibrionaceae</taxon>
        <taxon>Vibrio</taxon>
    </lineage>
</organism>
<keyword evidence="12" id="KW-1185">Reference proteome</keyword>
<evidence type="ECO:0000256" key="6">
    <source>
        <dbReference type="ARBA" id="ARBA00037589"/>
    </source>
</evidence>
<evidence type="ECO:0000256" key="4">
    <source>
        <dbReference type="ARBA" id="ARBA00023239"/>
    </source>
</evidence>
<dbReference type="GO" id="GO:0004852">
    <property type="term" value="F:uroporphyrinogen-III synthase activity"/>
    <property type="evidence" value="ECO:0007669"/>
    <property type="project" value="UniProtKB-UniRule"/>
</dbReference>
<evidence type="ECO:0000256" key="5">
    <source>
        <dbReference type="ARBA" id="ARBA00023244"/>
    </source>
</evidence>
<dbReference type="EMBL" id="JABAIK010000011">
    <property type="protein sequence ID" value="NLS13659.1"/>
    <property type="molecule type" value="Genomic_DNA"/>
</dbReference>
<dbReference type="Gene3D" id="3.40.50.10090">
    <property type="match status" value="2"/>
</dbReference>
<dbReference type="InterPro" id="IPR003754">
    <property type="entry name" value="4pyrrol_synth_uPrphyn_synth"/>
</dbReference>
<dbReference type="Proteomes" id="UP000535589">
    <property type="component" value="Unassembled WGS sequence"/>
</dbReference>
<name>A0A7X8YHE9_9VIBR</name>
<dbReference type="InterPro" id="IPR036108">
    <property type="entry name" value="4pyrrol_syn_uPrphyn_synt_sf"/>
</dbReference>
<comment type="catalytic activity">
    <reaction evidence="8 9">
        <text>hydroxymethylbilane = uroporphyrinogen III + H2O</text>
        <dbReference type="Rhea" id="RHEA:18965"/>
        <dbReference type="ChEBI" id="CHEBI:15377"/>
        <dbReference type="ChEBI" id="CHEBI:57308"/>
        <dbReference type="ChEBI" id="CHEBI:57845"/>
        <dbReference type="EC" id="4.2.1.75"/>
    </reaction>
</comment>
<comment type="function">
    <text evidence="6 9">Catalyzes cyclization of the linear tetrapyrrole, hydroxymethylbilane, to the macrocyclic uroporphyrinogen III.</text>
</comment>
<evidence type="ECO:0000256" key="1">
    <source>
        <dbReference type="ARBA" id="ARBA00004772"/>
    </source>
</evidence>
<reference evidence="11 12" key="1">
    <citation type="submission" date="2020-04" db="EMBL/GenBank/DDBJ databases">
        <title>Vibrio sp. SM6, a novel species isolated from seawater.</title>
        <authorList>
            <person name="Wang X."/>
        </authorList>
    </citation>
    <scope>NUCLEOTIDE SEQUENCE [LARGE SCALE GENOMIC DNA]</scope>
    <source>
        <strain evidence="11 12">SM6</strain>
    </source>
</reference>
<keyword evidence="4 9" id="KW-0456">Lyase</keyword>